<reference evidence="3 4" key="1">
    <citation type="submission" date="2020-05" db="EMBL/GenBank/DDBJ databases">
        <title>Identification and distribution of gene clusters putatively required for synthesis of sphingolipid metabolism inhibitors in phylogenetically diverse species of the filamentous fungus Fusarium.</title>
        <authorList>
            <person name="Kim H.-S."/>
            <person name="Busman M."/>
            <person name="Brown D.W."/>
            <person name="Divon H."/>
            <person name="Uhlig S."/>
            <person name="Proctor R.H."/>
        </authorList>
    </citation>
    <scope>NUCLEOTIDE SEQUENCE [LARGE SCALE GENOMIC DNA]</scope>
    <source>
        <strain evidence="3 4">NRRL 25211</strain>
    </source>
</reference>
<evidence type="ECO:0000256" key="1">
    <source>
        <dbReference type="SAM" id="MobiDB-lite"/>
    </source>
</evidence>
<dbReference type="SUPFAM" id="SSF48452">
    <property type="entry name" value="TPR-like"/>
    <property type="match status" value="2"/>
</dbReference>
<proteinExistence type="predicted"/>
<evidence type="ECO:0000313" key="4">
    <source>
        <dbReference type="Proteomes" id="UP000544095"/>
    </source>
</evidence>
<dbReference type="InterPro" id="IPR025676">
    <property type="entry name" value="Clr5_dom"/>
</dbReference>
<dbReference type="Gene3D" id="1.25.40.10">
    <property type="entry name" value="Tetratricopeptide repeat domain"/>
    <property type="match status" value="2"/>
</dbReference>
<accession>A0A8H5KH18</accession>
<feature type="domain" description="Clr5" evidence="2">
    <location>
        <begin position="106"/>
        <end position="158"/>
    </location>
</feature>
<keyword evidence="4" id="KW-1185">Reference proteome</keyword>
<evidence type="ECO:0000259" key="2">
    <source>
        <dbReference type="Pfam" id="PF14420"/>
    </source>
</evidence>
<dbReference type="PANTHER" id="PTHR46082:SF6">
    <property type="entry name" value="AAA+ ATPASE DOMAIN-CONTAINING PROTEIN-RELATED"/>
    <property type="match status" value="1"/>
</dbReference>
<dbReference type="Pfam" id="PF14420">
    <property type="entry name" value="Clr5"/>
    <property type="match status" value="1"/>
</dbReference>
<dbReference type="Proteomes" id="UP000544095">
    <property type="component" value="Unassembled WGS sequence"/>
</dbReference>
<dbReference type="EMBL" id="JAAOAR010001029">
    <property type="protein sequence ID" value="KAF5571876.1"/>
    <property type="molecule type" value="Genomic_DNA"/>
</dbReference>
<dbReference type="Pfam" id="PF13424">
    <property type="entry name" value="TPR_12"/>
    <property type="match status" value="2"/>
</dbReference>
<name>A0A8H5KH18_9HYPO</name>
<dbReference type="Pfam" id="PF13374">
    <property type="entry name" value="TPR_10"/>
    <property type="match status" value="2"/>
</dbReference>
<dbReference type="InterPro" id="IPR053137">
    <property type="entry name" value="NLR-like"/>
</dbReference>
<sequence length="627" mass="70456">MDPWFTNLNDLFSELDDFSQQFPTIHLSPSIGIPAPHELALDGYFVSDQNHSYAPLDPFFGPFIYESPDASAINSTDGLGATQLTPAPTMGPPQKSRKRKAPTLRDEDWEPFRDRILELYETQKLPLEKVKSMMEEEFGFTAQLRQYQSRITKWGKDKNIKKAEMKAIVRKHQQREILETGKRKLCFTVRGREVDASKIDRWMVRNNVPRNDLYAPSPAASHSPALSEMSLTFSSSGGMRPVSQNPMASSPALSVRGIIHGHGRTFAGQSPAPFYRALPAQLPASYPSSAGPVHPASGSTLALQQYRYKQADEDHLRSELFVAETWFGSEHIETIHILTMLAEVLLRQGRFKSAEEVIRRTVTGYQKTVGGDDIRTLDALELLGQVLNCQGLYCRASRVLEELLDTKRVSLGGEHHSTLSCMVALSNVYQNQYLWDKAALLSEQVLEITRRIWGEADHGTLTTMSDLGAAYMHLGRLEESSRLIGHAFKLSMALLGNEHVTTLNIMYHLLALYTRQNDWVQAEVIAKQVTDTCMKTLGEEHPSTLFAKAELAMIYEGLGQLEKAEKTGEEVLEMQKRVLGENHPDTLQTAHTLIIAYTNQKEYGKVEELGRYIEEMEWAGRTAIQSG</sequence>
<dbReference type="InterPro" id="IPR011990">
    <property type="entry name" value="TPR-like_helical_dom_sf"/>
</dbReference>
<protein>
    <submittedName>
        <fullName evidence="3">Kinesin light chain 2</fullName>
    </submittedName>
</protein>
<dbReference type="PANTHER" id="PTHR46082">
    <property type="entry name" value="ATP/GTP-BINDING PROTEIN-RELATED"/>
    <property type="match status" value="1"/>
</dbReference>
<comment type="caution">
    <text evidence="3">The sequence shown here is derived from an EMBL/GenBank/DDBJ whole genome shotgun (WGS) entry which is preliminary data.</text>
</comment>
<organism evidence="3 4">
    <name type="scientific">Fusarium pseudoanthophilum</name>
    <dbReference type="NCBI Taxonomy" id="48495"/>
    <lineage>
        <taxon>Eukaryota</taxon>
        <taxon>Fungi</taxon>
        <taxon>Dikarya</taxon>
        <taxon>Ascomycota</taxon>
        <taxon>Pezizomycotina</taxon>
        <taxon>Sordariomycetes</taxon>
        <taxon>Hypocreomycetidae</taxon>
        <taxon>Hypocreales</taxon>
        <taxon>Nectriaceae</taxon>
        <taxon>Fusarium</taxon>
        <taxon>Fusarium fujikuroi species complex</taxon>
    </lineage>
</organism>
<feature type="compositionally biased region" description="Polar residues" evidence="1">
    <location>
        <begin position="75"/>
        <end position="86"/>
    </location>
</feature>
<dbReference type="AlphaFoldDB" id="A0A8H5KH18"/>
<gene>
    <name evidence="3" type="ORF">FPANT_13471</name>
</gene>
<evidence type="ECO:0000313" key="3">
    <source>
        <dbReference type="EMBL" id="KAF5571876.1"/>
    </source>
</evidence>
<feature type="region of interest" description="Disordered" evidence="1">
    <location>
        <begin position="75"/>
        <end position="105"/>
    </location>
</feature>